<sequence>MKKYWHDGSSAEHAMHNDAQFAALVLAADRGEQDPVAKHTEVACKAYVPVGGKAMVLRVLDTLQECHKIGSVLLCGPVETQLAKNKQLEQRIANKQIKWVAPLDSPARSAAYGCAQIDTHQKILLTTADHALLTTEIVDYFLRFSDDLDCDVTVAIIRYETLQNKYGDAKRTVIRLRDGNFCGCNLFTFNAHGRALIDFWQQAQALRKRPWKLINQVLGWQAVWLYLFGRLTLTQALQKISERTNIRICPVILPFPEAGIDVDKVEDWQLVESILAADTNALPSKPSALPPV</sequence>
<protein>
    <recommendedName>
        <fullName evidence="2">MobA-like NTP transferase domain-containing protein</fullName>
    </recommendedName>
</protein>
<dbReference type="KEGG" id="nst:Nstercoris_00175"/>
<keyword evidence="1" id="KW-0460">Magnesium</keyword>
<keyword evidence="4" id="KW-1185">Reference proteome</keyword>
<organism evidence="3 4">
    <name type="scientific">Nitrosomonas stercoris</name>
    <dbReference type="NCBI Taxonomy" id="1444684"/>
    <lineage>
        <taxon>Bacteria</taxon>
        <taxon>Pseudomonadati</taxon>
        <taxon>Pseudomonadota</taxon>
        <taxon>Betaproteobacteria</taxon>
        <taxon>Nitrosomonadales</taxon>
        <taxon>Nitrosomonadaceae</taxon>
        <taxon>Nitrosomonas</taxon>
    </lineage>
</organism>
<dbReference type="EMBL" id="AP019755">
    <property type="protein sequence ID" value="BBL33947.1"/>
    <property type="molecule type" value="Genomic_DNA"/>
</dbReference>
<feature type="domain" description="MobA-like NTP transferase" evidence="2">
    <location>
        <begin position="23"/>
        <end position="161"/>
    </location>
</feature>
<evidence type="ECO:0000313" key="4">
    <source>
        <dbReference type="Proteomes" id="UP000316473"/>
    </source>
</evidence>
<dbReference type="GO" id="GO:0016779">
    <property type="term" value="F:nucleotidyltransferase activity"/>
    <property type="evidence" value="ECO:0007669"/>
    <property type="project" value="UniProtKB-ARBA"/>
</dbReference>
<dbReference type="InterPro" id="IPR025877">
    <property type="entry name" value="MobA-like_NTP_Trfase"/>
</dbReference>
<evidence type="ECO:0000259" key="2">
    <source>
        <dbReference type="Pfam" id="PF12804"/>
    </source>
</evidence>
<gene>
    <name evidence="3" type="ORF">Nstercoris_00175</name>
</gene>
<dbReference type="AlphaFoldDB" id="A0A4Y1YM95"/>
<evidence type="ECO:0000313" key="3">
    <source>
        <dbReference type="EMBL" id="BBL33947.1"/>
    </source>
</evidence>
<dbReference type="InterPro" id="IPR029044">
    <property type="entry name" value="Nucleotide-diphossugar_trans"/>
</dbReference>
<accession>A0A4Y1YM95</accession>
<proteinExistence type="predicted"/>
<dbReference type="SUPFAM" id="SSF53448">
    <property type="entry name" value="Nucleotide-diphospho-sugar transferases"/>
    <property type="match status" value="1"/>
</dbReference>
<evidence type="ECO:0000256" key="1">
    <source>
        <dbReference type="ARBA" id="ARBA00022842"/>
    </source>
</evidence>
<dbReference type="Gene3D" id="3.90.550.10">
    <property type="entry name" value="Spore Coat Polysaccharide Biosynthesis Protein SpsA, Chain A"/>
    <property type="match status" value="1"/>
</dbReference>
<dbReference type="Pfam" id="PF12804">
    <property type="entry name" value="NTP_transf_3"/>
    <property type="match status" value="1"/>
</dbReference>
<dbReference type="Proteomes" id="UP000316473">
    <property type="component" value="Chromosome"/>
</dbReference>
<name>A0A4Y1YM95_9PROT</name>
<reference evidence="3 4" key="1">
    <citation type="submission" date="2019-06" db="EMBL/GenBank/DDBJ databases">
        <title>Nitrosomonas stercoris KYUHI-S whole genome shotgun sequence.</title>
        <authorList>
            <person name="Nakagawa T."/>
            <person name="Tsuchiya Y."/>
            <person name="Takahashi R."/>
        </authorList>
    </citation>
    <scope>NUCLEOTIDE SEQUENCE [LARGE SCALE GENOMIC DNA]</scope>
    <source>
        <strain evidence="3 4">KYUHI-S</strain>
    </source>
</reference>